<dbReference type="Proteomes" id="UP000182011">
    <property type="component" value="Unassembled WGS sequence"/>
</dbReference>
<feature type="chain" id="PRO_5014236255" description="Uncharacterized protein TP-0789 domain-containing protein" evidence="1">
    <location>
        <begin position="20"/>
        <end position="243"/>
    </location>
</feature>
<evidence type="ECO:0000259" key="2">
    <source>
        <dbReference type="Pfam" id="PF17131"/>
    </source>
</evidence>
<evidence type="ECO:0000313" key="5">
    <source>
        <dbReference type="Proteomes" id="UP000182011"/>
    </source>
</evidence>
<dbReference type="Pfam" id="PF17131">
    <property type="entry name" value="LolA_like"/>
    <property type="match status" value="1"/>
</dbReference>
<accession>A0A0P1M9G2</accession>
<gene>
    <name evidence="4" type="ORF">JGI4_01945</name>
    <name evidence="3" type="ORF">JGI8_01103</name>
</gene>
<dbReference type="InterPro" id="IPR033399">
    <property type="entry name" value="TP_0789-like"/>
</dbReference>
<name>A0A0P1LZB8_9BACT</name>
<dbReference type="RefSeq" id="WP_159421245.1">
    <property type="nucleotide sequence ID" value="NZ_CZVI01000013.1"/>
</dbReference>
<dbReference type="STRING" id="1633631.GCA_001442925_01940"/>
<accession>A0A0S4NC39</accession>
<evidence type="ECO:0000313" key="4">
    <source>
        <dbReference type="EMBL" id="CUU07971.1"/>
    </source>
</evidence>
<feature type="domain" description="Uncharacterized protein TP-0789" evidence="2">
    <location>
        <begin position="66"/>
        <end position="243"/>
    </location>
</feature>
<reference evidence="4" key="2">
    <citation type="submission" date="2015-11" db="EMBL/GenBank/DDBJ databases">
        <authorList>
            <person name="Zhang Y."/>
            <person name="Guo Z."/>
        </authorList>
    </citation>
    <scope>NUCLEOTIDE SEQUENCE [LARGE SCALE GENOMIC DNA]</scope>
    <source>
        <strain evidence="4">JGI-4</strain>
    </source>
</reference>
<accession>A0A0P1ML60</accession>
<keyword evidence="6" id="KW-1185">Reference proteome</keyword>
<accession>A0A0P1LZB8</accession>
<evidence type="ECO:0000256" key="1">
    <source>
        <dbReference type="SAM" id="SignalP"/>
    </source>
</evidence>
<proteinExistence type="predicted"/>
<dbReference type="Gene3D" id="2.50.20.10">
    <property type="entry name" value="Lipoprotein localisation LolA/LolB/LppX"/>
    <property type="match status" value="1"/>
</dbReference>
<evidence type="ECO:0000313" key="6">
    <source>
        <dbReference type="Proteomes" id="UP000182200"/>
    </source>
</evidence>
<accession>A0A0P1P6Y0</accession>
<feature type="signal peptide" evidence="1">
    <location>
        <begin position="1"/>
        <end position="19"/>
    </location>
</feature>
<reference evidence="5 6" key="1">
    <citation type="submission" date="2015-11" db="EMBL/GenBank/DDBJ databases">
        <authorList>
            <person name="Varghese N."/>
        </authorList>
    </citation>
    <scope>NUCLEOTIDE SEQUENCE [LARGE SCALE GENOMIC DNA]</scope>
    <source>
        <strain evidence="3 6">JGI-8</strain>
    </source>
</reference>
<dbReference type="EMBL" id="FAOP01000008">
    <property type="protein sequence ID" value="CUU07971.1"/>
    <property type="molecule type" value="Genomic_DNA"/>
</dbReference>
<keyword evidence="1" id="KW-0732">Signal</keyword>
<accession>A0A0P1MX79</accession>
<organism evidence="4 5">
    <name type="scientific">Candidatus Kryptonium thompsonii</name>
    <dbReference type="NCBI Taxonomy" id="1633631"/>
    <lineage>
        <taxon>Bacteria</taxon>
        <taxon>Pseudomonadati</taxon>
        <taxon>Candidatus Kryptoniota</taxon>
        <taxon>Candidatus Kryptonium</taxon>
    </lineage>
</organism>
<accession>A0A0N7MTY7</accession>
<accession>A0A0P1LIM8</accession>
<dbReference type="AlphaFoldDB" id="A0A0P1LZB8"/>
<evidence type="ECO:0000313" key="3">
    <source>
        <dbReference type="EMBL" id="CUS87463.1"/>
    </source>
</evidence>
<dbReference type="CDD" id="cd16329">
    <property type="entry name" value="LolA_like"/>
    <property type="match status" value="1"/>
</dbReference>
<protein>
    <recommendedName>
        <fullName evidence="2">Uncharacterized protein TP-0789 domain-containing protein</fullName>
    </recommendedName>
</protein>
<dbReference type="EMBL" id="CZVI01000013">
    <property type="protein sequence ID" value="CUS87463.1"/>
    <property type="molecule type" value="Genomic_DNA"/>
</dbReference>
<sequence length="243" mass="28718">MRYLALALSLVFTTNILFAQLTAVEILKKVDDVSYAPKDQFYKSKVILIDKNGKEMHREALMYQKGTNKRLVKFTEPADIKGIGFLSLPEDVNYVYLPAFKKSRRIASHIKNQNFAGTDFTYEDMEALTYSEKWEPELLRKDEFHYVLKLTPRKGRTSDYSKLIMYARTDNFYPEKIEYYDKAGNLCKILTRRRIEKVGNYWIAIETEMKDLRKNHTTKLMLEDIKFDTNLSDDIFTLRNLER</sequence>
<dbReference type="Proteomes" id="UP000182200">
    <property type="component" value="Unassembled WGS sequence"/>
</dbReference>